<dbReference type="PANTHER" id="PTHR37542:SF1">
    <property type="entry name" value="PRION-INHIBITION AND PROPAGATION HELO DOMAIN-CONTAINING PROTEIN"/>
    <property type="match status" value="1"/>
</dbReference>
<evidence type="ECO:0000259" key="1">
    <source>
        <dbReference type="PROSITE" id="PS50011"/>
    </source>
</evidence>
<comment type="caution">
    <text evidence="2">The sequence shown here is derived from an EMBL/GenBank/DDBJ whole genome shotgun (WGS) entry which is preliminary data.</text>
</comment>
<organism evidence="2 3">
    <name type="scientific">Diplogelasinospora grovesii</name>
    <dbReference type="NCBI Taxonomy" id="303347"/>
    <lineage>
        <taxon>Eukaryota</taxon>
        <taxon>Fungi</taxon>
        <taxon>Dikarya</taxon>
        <taxon>Ascomycota</taxon>
        <taxon>Pezizomycotina</taxon>
        <taxon>Sordariomycetes</taxon>
        <taxon>Sordariomycetidae</taxon>
        <taxon>Sordariales</taxon>
        <taxon>Diplogelasinosporaceae</taxon>
        <taxon>Diplogelasinospora</taxon>
    </lineage>
</organism>
<dbReference type="Proteomes" id="UP001303473">
    <property type="component" value="Unassembled WGS sequence"/>
</dbReference>
<dbReference type="AlphaFoldDB" id="A0AAN6S397"/>
<feature type="domain" description="Protein kinase" evidence="1">
    <location>
        <begin position="189"/>
        <end position="500"/>
    </location>
</feature>
<dbReference type="GO" id="GO:0004672">
    <property type="term" value="F:protein kinase activity"/>
    <property type="evidence" value="ECO:0007669"/>
    <property type="project" value="InterPro"/>
</dbReference>
<evidence type="ECO:0000313" key="2">
    <source>
        <dbReference type="EMBL" id="KAK3939497.1"/>
    </source>
</evidence>
<sequence length="539" mass="60590">MDPGTALSIVQTCYTVGTRVVEICTSWRNADVEVRERVVKVENSWYRSKRQVDFMIRINAIIDEELRRLFKDLMDQLWSRLSDAITMLSSVSERGNEAGFGFFRFGSRAKKAAYLRKKDALDQVIGQLEEWQGRFDPTWFLVLRIADPIIDSELKKAKANAGAVEAVSQRLPTAARNPLALATNIRNALSPDAKPPKDIFLPVFPMETIDIPYSDVKVARRRTGDPRWYVVDTIECGPDTNVKALSQDVCVLAAKLAQADPLAFGLLSCKGAMRVLQHGSSAVSCFKLVFRFPDGVEVLQSLRQLLLNSDANISLTRKMRIARELAKSVSYVHTFNFVHKNVRPESIVYFENPQATHAHTCLVGFDAFRAADGGTLMHGDMLWERNVYRHPRRQGDNPLDKYKMQHDIYSLGVCLLEIGLWESFVEYYTTPGGGTLDKPRTVLGKTSRHFETWLAAAQKTSEDGGEAPKPLAFKLKDYLVEQAQTRLAPRMGDTYAQVVVSCLTCLDDENDDVETATDDFQVAVQFIGNIMMCLDKISV</sequence>
<dbReference type="PROSITE" id="PS50011">
    <property type="entry name" value="PROTEIN_KINASE_DOM"/>
    <property type="match status" value="1"/>
</dbReference>
<accession>A0AAN6S397</accession>
<gene>
    <name evidence="2" type="ORF">QBC46DRAFT_387699</name>
</gene>
<dbReference type="GO" id="GO:0005524">
    <property type="term" value="F:ATP binding"/>
    <property type="evidence" value="ECO:0007669"/>
    <property type="project" value="InterPro"/>
</dbReference>
<keyword evidence="3" id="KW-1185">Reference proteome</keyword>
<evidence type="ECO:0000313" key="3">
    <source>
        <dbReference type="Proteomes" id="UP001303473"/>
    </source>
</evidence>
<proteinExistence type="predicted"/>
<name>A0AAN6S397_9PEZI</name>
<dbReference type="EMBL" id="MU853810">
    <property type="protein sequence ID" value="KAK3939497.1"/>
    <property type="molecule type" value="Genomic_DNA"/>
</dbReference>
<dbReference type="Gene3D" id="1.10.510.10">
    <property type="entry name" value="Transferase(Phosphotransferase) domain 1"/>
    <property type="match status" value="1"/>
</dbReference>
<dbReference type="PANTHER" id="PTHR37542">
    <property type="entry name" value="HELO DOMAIN-CONTAINING PROTEIN-RELATED"/>
    <property type="match status" value="1"/>
</dbReference>
<dbReference type="SUPFAM" id="SSF56112">
    <property type="entry name" value="Protein kinase-like (PK-like)"/>
    <property type="match status" value="1"/>
</dbReference>
<dbReference type="InterPro" id="IPR000719">
    <property type="entry name" value="Prot_kinase_dom"/>
</dbReference>
<protein>
    <recommendedName>
        <fullName evidence="1">Protein kinase domain-containing protein</fullName>
    </recommendedName>
</protein>
<dbReference type="InterPro" id="IPR011009">
    <property type="entry name" value="Kinase-like_dom_sf"/>
</dbReference>
<reference evidence="3" key="1">
    <citation type="journal article" date="2023" name="Mol. Phylogenet. Evol.">
        <title>Genome-scale phylogeny and comparative genomics of the fungal order Sordariales.</title>
        <authorList>
            <person name="Hensen N."/>
            <person name="Bonometti L."/>
            <person name="Westerberg I."/>
            <person name="Brannstrom I.O."/>
            <person name="Guillou S."/>
            <person name="Cros-Aarteil S."/>
            <person name="Calhoun S."/>
            <person name="Haridas S."/>
            <person name="Kuo A."/>
            <person name="Mondo S."/>
            <person name="Pangilinan J."/>
            <person name="Riley R."/>
            <person name="LaButti K."/>
            <person name="Andreopoulos B."/>
            <person name="Lipzen A."/>
            <person name="Chen C."/>
            <person name="Yan M."/>
            <person name="Daum C."/>
            <person name="Ng V."/>
            <person name="Clum A."/>
            <person name="Steindorff A."/>
            <person name="Ohm R.A."/>
            <person name="Martin F."/>
            <person name="Silar P."/>
            <person name="Natvig D.O."/>
            <person name="Lalanne C."/>
            <person name="Gautier V."/>
            <person name="Ament-Velasquez S.L."/>
            <person name="Kruys A."/>
            <person name="Hutchinson M.I."/>
            <person name="Powell A.J."/>
            <person name="Barry K."/>
            <person name="Miller A.N."/>
            <person name="Grigoriev I.V."/>
            <person name="Debuchy R."/>
            <person name="Gladieux P."/>
            <person name="Hiltunen Thoren M."/>
            <person name="Johannesson H."/>
        </authorList>
    </citation>
    <scope>NUCLEOTIDE SEQUENCE [LARGE SCALE GENOMIC DNA]</scope>
    <source>
        <strain evidence="3">CBS 340.73</strain>
    </source>
</reference>